<keyword evidence="1" id="KW-0472">Membrane</keyword>
<feature type="transmembrane region" description="Helical" evidence="1">
    <location>
        <begin position="164"/>
        <end position="184"/>
    </location>
</feature>
<keyword evidence="3" id="KW-1185">Reference proteome</keyword>
<keyword evidence="1" id="KW-0812">Transmembrane</keyword>
<dbReference type="PANTHER" id="PTHR23526:SF4">
    <property type="entry name" value="INTEGRAL MEMBRANE TRANSPORT PROTEIN"/>
    <property type="match status" value="1"/>
</dbReference>
<dbReference type="InterPro" id="IPR052528">
    <property type="entry name" value="Sugar_transport-like"/>
</dbReference>
<dbReference type="SUPFAM" id="SSF103473">
    <property type="entry name" value="MFS general substrate transporter"/>
    <property type="match status" value="1"/>
</dbReference>
<dbReference type="GO" id="GO:0022857">
    <property type="term" value="F:transmembrane transporter activity"/>
    <property type="evidence" value="ECO:0007669"/>
    <property type="project" value="InterPro"/>
</dbReference>
<organism evidence="2 3">
    <name type="scientific">Nocardioides terrae</name>
    <dbReference type="NCBI Taxonomy" id="574651"/>
    <lineage>
        <taxon>Bacteria</taxon>
        <taxon>Bacillati</taxon>
        <taxon>Actinomycetota</taxon>
        <taxon>Actinomycetes</taxon>
        <taxon>Propionibacteriales</taxon>
        <taxon>Nocardioidaceae</taxon>
        <taxon>Nocardioides</taxon>
    </lineage>
</organism>
<feature type="transmembrane region" description="Helical" evidence="1">
    <location>
        <begin position="138"/>
        <end position="158"/>
    </location>
</feature>
<dbReference type="AlphaFoldDB" id="A0A1I1EGJ6"/>
<dbReference type="PANTHER" id="PTHR23526">
    <property type="entry name" value="INTEGRAL MEMBRANE TRANSPORT PROTEIN-RELATED"/>
    <property type="match status" value="1"/>
</dbReference>
<dbReference type="Proteomes" id="UP000198832">
    <property type="component" value="Unassembled WGS sequence"/>
</dbReference>
<proteinExistence type="predicted"/>
<dbReference type="InterPro" id="IPR011701">
    <property type="entry name" value="MFS"/>
</dbReference>
<evidence type="ECO:0000313" key="3">
    <source>
        <dbReference type="Proteomes" id="UP000198832"/>
    </source>
</evidence>
<reference evidence="2 3" key="1">
    <citation type="submission" date="2016-10" db="EMBL/GenBank/DDBJ databases">
        <authorList>
            <person name="de Groot N.N."/>
        </authorList>
    </citation>
    <scope>NUCLEOTIDE SEQUENCE [LARGE SCALE GENOMIC DNA]</scope>
    <source>
        <strain evidence="2 3">CGMCC 1.7056</strain>
    </source>
</reference>
<keyword evidence="1" id="KW-1133">Transmembrane helix</keyword>
<accession>A0A1I1EGJ6</accession>
<dbReference type="OrthoDB" id="4920921at2"/>
<gene>
    <name evidence="2" type="ORF">SAMN04487968_10269</name>
</gene>
<dbReference type="Gene3D" id="1.20.1250.20">
    <property type="entry name" value="MFS general substrate transporter like domains"/>
    <property type="match status" value="2"/>
</dbReference>
<protein>
    <submittedName>
        <fullName evidence="2">Major Facilitator Superfamily protein</fullName>
    </submittedName>
</protein>
<feature type="transmembrane region" description="Helical" evidence="1">
    <location>
        <begin position="12"/>
        <end position="35"/>
    </location>
</feature>
<name>A0A1I1EGJ6_9ACTN</name>
<feature type="transmembrane region" description="Helical" evidence="1">
    <location>
        <begin position="41"/>
        <end position="58"/>
    </location>
</feature>
<dbReference type="InterPro" id="IPR036259">
    <property type="entry name" value="MFS_trans_sf"/>
</dbReference>
<sequence>MTRLQIGPRFQADGAWVGGANAGFSFALGAASVALPLQAVAAGYGPVAVGVLTAISAISQMTSRMSLGRIMRLVPDWVIIAVACAVLAFSSTIVVISSAVVPFVVAQLLQGVARAYFWTGSQTHVVRGDGSSVKALASVNLIGNLGLLAGPVVAGFLIGDNAHTALLVAAAVALLALVPTARLDRLPPFRKVENRPPGRLWARDGVWPGCYAGVTAGAWRGLLGSYVPIALVHAGHHSATVGVLVAVANATAILGSWLVRHIDDESRALQVMRWGTPVTGAAMAGMGLLAGSNVLAGLALAVSGIAAGALQTLGPALASDSVHPEERGEAIAATGVWRAASLFASPLVTAALVAVAPIGAAMVVTGVVMAAPVGLWVRPRAAAR</sequence>
<dbReference type="RefSeq" id="WP_091120152.1">
    <property type="nucleotide sequence ID" value="NZ_FOLB01000002.1"/>
</dbReference>
<dbReference type="EMBL" id="FOLB01000002">
    <property type="protein sequence ID" value="SFB86211.1"/>
    <property type="molecule type" value="Genomic_DNA"/>
</dbReference>
<evidence type="ECO:0000256" key="1">
    <source>
        <dbReference type="SAM" id="Phobius"/>
    </source>
</evidence>
<feature type="transmembrane region" description="Helical" evidence="1">
    <location>
        <begin position="358"/>
        <end position="377"/>
    </location>
</feature>
<feature type="transmembrane region" description="Helical" evidence="1">
    <location>
        <begin position="239"/>
        <end position="259"/>
    </location>
</feature>
<evidence type="ECO:0000313" key="2">
    <source>
        <dbReference type="EMBL" id="SFB86211.1"/>
    </source>
</evidence>
<dbReference type="Pfam" id="PF07690">
    <property type="entry name" value="MFS_1"/>
    <property type="match status" value="1"/>
</dbReference>